<comment type="caution">
    <text evidence="1">The sequence shown here is derived from an EMBL/GenBank/DDBJ whole genome shotgun (WGS) entry which is preliminary data.</text>
</comment>
<evidence type="ECO:0000313" key="2">
    <source>
        <dbReference type="Proteomes" id="UP000275394"/>
    </source>
</evidence>
<dbReference type="Gene3D" id="3.30.700.10">
    <property type="entry name" value="Glycoprotein, Type 4 Pilin"/>
    <property type="match status" value="1"/>
</dbReference>
<dbReference type="SUPFAM" id="SSF54523">
    <property type="entry name" value="Pili subunits"/>
    <property type="match status" value="1"/>
</dbReference>
<organism evidence="1 2">
    <name type="scientific">Sinobacterium caligoides</name>
    <dbReference type="NCBI Taxonomy" id="933926"/>
    <lineage>
        <taxon>Bacteria</taxon>
        <taxon>Pseudomonadati</taxon>
        <taxon>Pseudomonadota</taxon>
        <taxon>Gammaproteobacteria</taxon>
        <taxon>Cellvibrionales</taxon>
        <taxon>Spongiibacteraceae</taxon>
        <taxon>Sinobacterium</taxon>
    </lineage>
</organism>
<dbReference type="InterPro" id="IPR012902">
    <property type="entry name" value="N_methyl_site"/>
</dbReference>
<dbReference type="PANTHER" id="PTHR30093:SF47">
    <property type="entry name" value="TYPE IV PILUS NON-CORE MINOR PILIN PILE"/>
    <property type="match status" value="1"/>
</dbReference>
<dbReference type="InterPro" id="IPR045584">
    <property type="entry name" value="Pilin-like"/>
</dbReference>
<dbReference type="EMBL" id="RKHR01000005">
    <property type="protein sequence ID" value="ROS00330.1"/>
    <property type="molecule type" value="Genomic_DNA"/>
</dbReference>
<dbReference type="AlphaFoldDB" id="A0A3N2DKK7"/>
<evidence type="ECO:0000313" key="1">
    <source>
        <dbReference type="EMBL" id="ROS00330.1"/>
    </source>
</evidence>
<dbReference type="Pfam" id="PF16732">
    <property type="entry name" value="ComP_DUS"/>
    <property type="match status" value="1"/>
</dbReference>
<name>A0A3N2DKK7_9GAMM</name>
<dbReference type="Proteomes" id="UP000275394">
    <property type="component" value="Unassembled WGS sequence"/>
</dbReference>
<keyword evidence="2" id="KW-1185">Reference proteome</keyword>
<dbReference type="PANTHER" id="PTHR30093">
    <property type="entry name" value="GENERAL SECRETION PATHWAY PROTEIN G"/>
    <property type="match status" value="1"/>
</dbReference>
<dbReference type="NCBIfam" id="TIGR02532">
    <property type="entry name" value="IV_pilin_GFxxxE"/>
    <property type="match status" value="1"/>
</dbReference>
<dbReference type="InterPro" id="IPR031982">
    <property type="entry name" value="PilE-like"/>
</dbReference>
<reference evidence="1 2" key="1">
    <citation type="submission" date="2018-11" db="EMBL/GenBank/DDBJ databases">
        <title>Genomic Encyclopedia of Type Strains, Phase IV (KMG-IV): sequencing the most valuable type-strain genomes for metagenomic binning, comparative biology and taxonomic classification.</title>
        <authorList>
            <person name="Goeker M."/>
        </authorList>
    </citation>
    <scope>NUCLEOTIDE SEQUENCE [LARGE SCALE GENOMIC DNA]</scope>
    <source>
        <strain evidence="1 2">DSM 100316</strain>
    </source>
</reference>
<protein>
    <submittedName>
        <fullName evidence="1">Type IV pilus assembly protein PilE</fullName>
    </submittedName>
</protein>
<sequence length="134" mass="14305">MRMKMNRQKAQGFTLMELMVVIAIIGILAAVAFPSYQAHAREARRVDGMSMLSEVMQAQERHFASNLSYTENLIQLDYAAAPSSAEGYYVITAAACGGGLTACVNLTATPQGDQVADGDLTLNSLGVRTGAGWD</sequence>
<proteinExistence type="predicted"/>
<gene>
    <name evidence="1" type="ORF">EDC56_2976</name>
</gene>
<dbReference type="GO" id="GO:0043683">
    <property type="term" value="P:type IV pilus assembly"/>
    <property type="evidence" value="ECO:0007669"/>
    <property type="project" value="InterPro"/>
</dbReference>
<dbReference type="Pfam" id="PF07963">
    <property type="entry name" value="N_methyl"/>
    <property type="match status" value="1"/>
</dbReference>
<accession>A0A3N2DKK7</accession>